<feature type="compositionally biased region" description="Basic and acidic residues" evidence="2">
    <location>
        <begin position="142"/>
        <end position="158"/>
    </location>
</feature>
<reference evidence="3 4" key="1">
    <citation type="submission" date="2023-03" db="EMBL/GenBank/DDBJ databases">
        <title>Genome insight into feeding habits of ladybird beetles.</title>
        <authorList>
            <person name="Li H.-S."/>
            <person name="Huang Y.-H."/>
            <person name="Pang H."/>
        </authorList>
    </citation>
    <scope>NUCLEOTIDE SEQUENCE [LARGE SCALE GENOMIC DNA]</scope>
    <source>
        <strain evidence="3">SYSU_2023b</strain>
        <tissue evidence="3">Whole body</tissue>
    </source>
</reference>
<keyword evidence="4" id="KW-1185">Reference proteome</keyword>
<evidence type="ECO:0000256" key="2">
    <source>
        <dbReference type="SAM" id="MobiDB-lite"/>
    </source>
</evidence>
<evidence type="ECO:0000256" key="1">
    <source>
        <dbReference type="SAM" id="Coils"/>
    </source>
</evidence>
<proteinExistence type="predicted"/>
<organism evidence="3 4">
    <name type="scientific">Henosepilachna vigintioctopunctata</name>
    <dbReference type="NCBI Taxonomy" id="420089"/>
    <lineage>
        <taxon>Eukaryota</taxon>
        <taxon>Metazoa</taxon>
        <taxon>Ecdysozoa</taxon>
        <taxon>Arthropoda</taxon>
        <taxon>Hexapoda</taxon>
        <taxon>Insecta</taxon>
        <taxon>Pterygota</taxon>
        <taxon>Neoptera</taxon>
        <taxon>Endopterygota</taxon>
        <taxon>Coleoptera</taxon>
        <taxon>Polyphaga</taxon>
        <taxon>Cucujiformia</taxon>
        <taxon>Coccinelloidea</taxon>
        <taxon>Coccinellidae</taxon>
        <taxon>Epilachninae</taxon>
        <taxon>Epilachnini</taxon>
        <taxon>Henosepilachna</taxon>
    </lineage>
</organism>
<dbReference type="EMBL" id="JARQZJ010000036">
    <property type="protein sequence ID" value="KAK9876327.1"/>
    <property type="molecule type" value="Genomic_DNA"/>
</dbReference>
<keyword evidence="1" id="KW-0175">Coiled coil</keyword>
<protein>
    <submittedName>
        <fullName evidence="3">Uncharacterized protein</fullName>
    </submittedName>
</protein>
<evidence type="ECO:0000313" key="3">
    <source>
        <dbReference type="EMBL" id="KAK9876327.1"/>
    </source>
</evidence>
<sequence length="243" mass="27969">MTTRDNESETNSRKIRKSSKFKCQYCNKRVVESSTCAKFPEIFHPSCSIKCPEQKSTICKHEAILPVMRGEHIHITLNSEIQINTMNTENKYLKQLLKEVQEKNNILQENCDLIRGKMRLLEKILNMETQANYINSQPRHGILKDGKQNKSEHERKGSQEWSDVCAGERSVSNLTKVTEPSESKNGKELSEYQIILKRSWTTVIKKVILEKEIICTKSNRNSSKKVIGAQRKKWIYVGGIAGK</sequence>
<feature type="region of interest" description="Disordered" evidence="2">
    <location>
        <begin position="137"/>
        <end position="162"/>
    </location>
</feature>
<evidence type="ECO:0000313" key="4">
    <source>
        <dbReference type="Proteomes" id="UP001431783"/>
    </source>
</evidence>
<dbReference type="Proteomes" id="UP001431783">
    <property type="component" value="Unassembled WGS sequence"/>
</dbReference>
<gene>
    <name evidence="3" type="ORF">WA026_012627</name>
</gene>
<comment type="caution">
    <text evidence="3">The sequence shown here is derived from an EMBL/GenBank/DDBJ whole genome shotgun (WGS) entry which is preliminary data.</text>
</comment>
<accession>A0AAW1TXL5</accession>
<name>A0AAW1TXL5_9CUCU</name>
<feature type="coiled-coil region" evidence="1">
    <location>
        <begin position="83"/>
        <end position="117"/>
    </location>
</feature>
<dbReference type="AlphaFoldDB" id="A0AAW1TXL5"/>